<accession>A0A182F047</accession>
<dbReference type="OrthoDB" id="5864674at2759"/>
<evidence type="ECO:0000313" key="3">
    <source>
        <dbReference type="WBParaSite" id="nOo.2.0.1.t13810-RA"/>
    </source>
</evidence>
<proteinExistence type="predicted"/>
<name>A0A182F047_ONCOC</name>
<reference evidence="3" key="1">
    <citation type="submission" date="2016-06" db="UniProtKB">
        <authorList>
            <consortium name="WormBaseParasite"/>
        </authorList>
    </citation>
    <scope>IDENTIFICATION</scope>
</reference>
<dbReference type="WBParaSite" id="nOo.2.0.1.t13810-RA">
    <property type="protein sequence ID" value="nOo.2.0.1.t13810-RA"/>
    <property type="gene ID" value="nOo.2.0.1.g13810"/>
</dbReference>
<dbReference type="EMBL" id="UYRW01019207">
    <property type="protein sequence ID" value="VDN05772.1"/>
    <property type="molecule type" value="Genomic_DNA"/>
</dbReference>
<reference evidence="1 2" key="2">
    <citation type="submission" date="2018-08" db="EMBL/GenBank/DDBJ databases">
        <authorList>
            <person name="Laetsch R D."/>
            <person name="Stevens L."/>
            <person name="Kumar S."/>
            <person name="Blaxter L. M."/>
        </authorList>
    </citation>
    <scope>NUCLEOTIDE SEQUENCE [LARGE SCALE GENOMIC DNA]</scope>
</reference>
<evidence type="ECO:0000313" key="1">
    <source>
        <dbReference type="EMBL" id="VDN05772.1"/>
    </source>
</evidence>
<dbReference type="STRING" id="42157.A0A182F047"/>
<organism evidence="3">
    <name type="scientific">Onchocerca ochengi</name>
    <name type="common">Filarial nematode worm</name>
    <dbReference type="NCBI Taxonomy" id="42157"/>
    <lineage>
        <taxon>Eukaryota</taxon>
        <taxon>Metazoa</taxon>
        <taxon>Ecdysozoa</taxon>
        <taxon>Nematoda</taxon>
        <taxon>Chromadorea</taxon>
        <taxon>Rhabditida</taxon>
        <taxon>Spirurina</taxon>
        <taxon>Spiruromorpha</taxon>
        <taxon>Filarioidea</taxon>
        <taxon>Onchocercidae</taxon>
        <taxon>Onchocerca</taxon>
    </lineage>
</organism>
<protein>
    <submittedName>
        <fullName evidence="3">WG repeat-containing protein</fullName>
    </submittedName>
</protein>
<keyword evidence="2" id="KW-1185">Reference proteome</keyword>
<evidence type="ECO:0000313" key="2">
    <source>
        <dbReference type="Proteomes" id="UP000271087"/>
    </source>
</evidence>
<sequence>MIDNQDGVTLNAFGKSIVRDEEGRCVVSWPWKSRDVVPAKGYGLALGRLKST</sequence>
<gene>
    <name evidence="1" type="ORF">NOO_LOCUS13810</name>
</gene>
<dbReference type="AlphaFoldDB" id="A0A182F047"/>
<dbReference type="Proteomes" id="UP000271087">
    <property type="component" value="Unassembled WGS sequence"/>
</dbReference>